<feature type="signal peptide" evidence="1">
    <location>
        <begin position="1"/>
        <end position="21"/>
    </location>
</feature>
<keyword evidence="1" id="KW-0732">Signal</keyword>
<dbReference type="EMBL" id="CP032549">
    <property type="protein sequence ID" value="QIV86750.1"/>
    <property type="molecule type" value="Genomic_DNA"/>
</dbReference>
<accession>A0A6H0SHU7</accession>
<organism evidence="2 3">
    <name type="scientific">Glutamicibacter mishrai</name>
    <dbReference type="NCBI Taxonomy" id="1775880"/>
    <lineage>
        <taxon>Bacteria</taxon>
        <taxon>Bacillati</taxon>
        <taxon>Actinomycetota</taxon>
        <taxon>Actinomycetes</taxon>
        <taxon>Micrococcales</taxon>
        <taxon>Micrococcaceae</taxon>
        <taxon>Glutamicibacter</taxon>
    </lineage>
</organism>
<proteinExistence type="predicted"/>
<dbReference type="AlphaFoldDB" id="A0A6H0SHU7"/>
<name>A0A6H0SHU7_9MICC</name>
<keyword evidence="3" id="KW-1185">Reference proteome</keyword>
<evidence type="ECO:0000313" key="2">
    <source>
        <dbReference type="EMBL" id="QIV86750.1"/>
    </source>
</evidence>
<evidence type="ECO:0000313" key="3">
    <source>
        <dbReference type="Proteomes" id="UP000502331"/>
    </source>
</evidence>
<sequence length="187" mass="18929">MKLALCATVLLLLGISAQGTAATWRAERTVDPPALTSGSLGLLAGGEARYQFTKLAGSELVPGSFTQASLAISNAGTVDLSYQLAGAVNSATSPNAADQSLAKALRVAIYSGMSPAACDAYQPLTGELLYTGPLDAAARFEKARVLSAEPTPASEDLCVRVSVPAGAVQSAAGGKVALTLSFVGQQR</sequence>
<feature type="chain" id="PRO_5026004121" evidence="1">
    <location>
        <begin position="22"/>
        <end position="187"/>
    </location>
</feature>
<protein>
    <submittedName>
        <fullName evidence="2">Uncharacterized protein</fullName>
    </submittedName>
</protein>
<dbReference type="Proteomes" id="UP000502331">
    <property type="component" value="Chromosome"/>
</dbReference>
<evidence type="ECO:0000256" key="1">
    <source>
        <dbReference type="SAM" id="SignalP"/>
    </source>
</evidence>
<reference evidence="2 3" key="1">
    <citation type="submission" date="2018-09" db="EMBL/GenBank/DDBJ databases">
        <title>Glutamicibacter mishrai S5-52T (LMG 29155T = KCTC 39846T).</title>
        <authorList>
            <person name="Das S.K."/>
        </authorList>
    </citation>
    <scope>NUCLEOTIDE SEQUENCE [LARGE SCALE GENOMIC DNA]</scope>
    <source>
        <strain evidence="2 3">S5-52</strain>
    </source>
</reference>
<gene>
    <name evidence="2" type="ORF">D3791_06130</name>
</gene>